<proteinExistence type="predicted"/>
<accession>A0ABR1DDS3</accession>
<keyword evidence="2" id="KW-1185">Reference proteome</keyword>
<comment type="caution">
    <text evidence="1">The sequence shown here is derived from an EMBL/GenBank/DDBJ whole genome shotgun (WGS) entry which is preliminary data.</text>
</comment>
<gene>
    <name evidence="1" type="primary">Necator_chrIV.g14613</name>
    <name evidence="1" type="ORF">RB195_001318</name>
</gene>
<dbReference type="Proteomes" id="UP001303046">
    <property type="component" value="Unassembled WGS sequence"/>
</dbReference>
<name>A0ABR1DDS3_NECAM</name>
<protein>
    <submittedName>
        <fullName evidence="1">Uncharacterized protein</fullName>
    </submittedName>
</protein>
<reference evidence="1 2" key="1">
    <citation type="submission" date="2023-08" db="EMBL/GenBank/DDBJ databases">
        <title>A Necator americanus chromosomal reference genome.</title>
        <authorList>
            <person name="Ilik V."/>
            <person name="Petrzelkova K.J."/>
            <person name="Pardy F."/>
            <person name="Fuh T."/>
            <person name="Niatou-Singa F.S."/>
            <person name="Gouil Q."/>
            <person name="Baker L."/>
            <person name="Ritchie M.E."/>
            <person name="Jex A.R."/>
            <person name="Gazzola D."/>
            <person name="Li H."/>
            <person name="Toshio Fujiwara R."/>
            <person name="Zhan B."/>
            <person name="Aroian R.V."/>
            <person name="Pafco B."/>
            <person name="Schwarz E.M."/>
        </authorList>
    </citation>
    <scope>NUCLEOTIDE SEQUENCE [LARGE SCALE GENOMIC DNA]</scope>
    <source>
        <strain evidence="1 2">Aroian</strain>
        <tissue evidence="1">Whole animal</tissue>
    </source>
</reference>
<evidence type="ECO:0000313" key="2">
    <source>
        <dbReference type="Proteomes" id="UP001303046"/>
    </source>
</evidence>
<sequence>MFLKKHLGFRSPPCSFPVANETVKKAKYVKARILCKIVAGWAIILTRRCGNFALHMLPKQLALTVILFYRPNALIQSCLNDLKLGAVAQEVTLETAR</sequence>
<organism evidence="1 2">
    <name type="scientific">Necator americanus</name>
    <name type="common">Human hookworm</name>
    <dbReference type="NCBI Taxonomy" id="51031"/>
    <lineage>
        <taxon>Eukaryota</taxon>
        <taxon>Metazoa</taxon>
        <taxon>Ecdysozoa</taxon>
        <taxon>Nematoda</taxon>
        <taxon>Chromadorea</taxon>
        <taxon>Rhabditida</taxon>
        <taxon>Rhabditina</taxon>
        <taxon>Rhabditomorpha</taxon>
        <taxon>Strongyloidea</taxon>
        <taxon>Ancylostomatidae</taxon>
        <taxon>Bunostominae</taxon>
        <taxon>Necator</taxon>
    </lineage>
</organism>
<evidence type="ECO:0000313" key="1">
    <source>
        <dbReference type="EMBL" id="KAK6748627.1"/>
    </source>
</evidence>
<dbReference type="EMBL" id="JAVFWL010000004">
    <property type="protein sequence ID" value="KAK6748627.1"/>
    <property type="molecule type" value="Genomic_DNA"/>
</dbReference>